<gene>
    <name evidence="3" type="ORF">JXQ802_LOCUS53786</name>
    <name evidence="4" type="ORF">JXQ802_LOCUS55397</name>
    <name evidence="1" type="ORF">PYM288_LOCUS37378</name>
    <name evidence="2" type="ORF">PYM288_LOCUS38873</name>
</gene>
<dbReference type="EMBL" id="CAJNOH010008066">
    <property type="protein sequence ID" value="CAF1472063.1"/>
    <property type="molecule type" value="Genomic_DNA"/>
</dbReference>
<evidence type="ECO:0000313" key="2">
    <source>
        <dbReference type="EMBL" id="CAF1505358.1"/>
    </source>
</evidence>
<accession>A0A815TL91</accession>
<evidence type="ECO:0000313" key="4">
    <source>
        <dbReference type="EMBL" id="CAF1656674.1"/>
    </source>
</evidence>
<evidence type="ECO:0000313" key="1">
    <source>
        <dbReference type="EMBL" id="CAF1472063.1"/>
    </source>
</evidence>
<feature type="non-terminal residue" evidence="2">
    <location>
        <position position="1"/>
    </location>
</feature>
<protein>
    <submittedName>
        <fullName evidence="2">Uncharacterized protein</fullName>
    </submittedName>
</protein>
<reference evidence="2" key="1">
    <citation type="submission" date="2021-02" db="EMBL/GenBank/DDBJ databases">
        <authorList>
            <person name="Nowell W R."/>
        </authorList>
    </citation>
    <scope>NUCLEOTIDE SEQUENCE</scope>
</reference>
<comment type="caution">
    <text evidence="2">The sequence shown here is derived from an EMBL/GenBank/DDBJ whole genome shotgun (WGS) entry which is preliminary data.</text>
</comment>
<dbReference type="EMBL" id="CAJNOL010009746">
    <property type="protein sequence ID" value="CAF1645297.1"/>
    <property type="molecule type" value="Genomic_DNA"/>
</dbReference>
<dbReference type="AlphaFoldDB" id="A0A815TL91"/>
<evidence type="ECO:0000313" key="5">
    <source>
        <dbReference type="Proteomes" id="UP000663854"/>
    </source>
</evidence>
<dbReference type="Proteomes" id="UP000663870">
    <property type="component" value="Unassembled WGS sequence"/>
</dbReference>
<dbReference type="EMBL" id="CAJNOH010009899">
    <property type="protein sequence ID" value="CAF1505358.1"/>
    <property type="molecule type" value="Genomic_DNA"/>
</dbReference>
<keyword evidence="6" id="KW-1185">Reference proteome</keyword>
<dbReference type="EMBL" id="CAJNOL010011703">
    <property type="protein sequence ID" value="CAF1656674.1"/>
    <property type="molecule type" value="Genomic_DNA"/>
</dbReference>
<name>A0A815TL91_9BILA</name>
<evidence type="ECO:0000313" key="6">
    <source>
        <dbReference type="Proteomes" id="UP000663870"/>
    </source>
</evidence>
<evidence type="ECO:0000313" key="3">
    <source>
        <dbReference type="EMBL" id="CAF1645297.1"/>
    </source>
</evidence>
<sequence>MDTNMLRSGEGGFFELTTNAKKGST</sequence>
<proteinExistence type="predicted"/>
<organism evidence="2 5">
    <name type="scientific">Rotaria sordida</name>
    <dbReference type="NCBI Taxonomy" id="392033"/>
    <lineage>
        <taxon>Eukaryota</taxon>
        <taxon>Metazoa</taxon>
        <taxon>Spiralia</taxon>
        <taxon>Gnathifera</taxon>
        <taxon>Rotifera</taxon>
        <taxon>Eurotatoria</taxon>
        <taxon>Bdelloidea</taxon>
        <taxon>Philodinida</taxon>
        <taxon>Philodinidae</taxon>
        <taxon>Rotaria</taxon>
    </lineage>
</organism>
<dbReference type="Proteomes" id="UP000663854">
    <property type="component" value="Unassembled WGS sequence"/>
</dbReference>